<dbReference type="SUPFAM" id="SSF46785">
    <property type="entry name" value="Winged helix' DNA-binding domain"/>
    <property type="match status" value="1"/>
</dbReference>
<keyword evidence="4" id="KW-0804">Transcription</keyword>
<evidence type="ECO:0000259" key="5">
    <source>
        <dbReference type="PROSITE" id="PS50931"/>
    </source>
</evidence>
<proteinExistence type="inferred from homology"/>
<protein>
    <submittedName>
        <fullName evidence="6">LysR family transcriptional regulator</fullName>
    </submittedName>
</protein>
<dbReference type="Gene3D" id="1.10.10.10">
    <property type="entry name" value="Winged helix-like DNA-binding domain superfamily/Winged helix DNA-binding domain"/>
    <property type="match status" value="1"/>
</dbReference>
<dbReference type="EMBL" id="AP015029">
    <property type="protein sequence ID" value="BAW21375.1"/>
    <property type="molecule type" value="Genomic_DNA"/>
</dbReference>
<dbReference type="PANTHER" id="PTHR30118">
    <property type="entry name" value="HTH-TYPE TRANSCRIPTIONAL REGULATOR LEUO-RELATED"/>
    <property type="match status" value="1"/>
</dbReference>
<comment type="similarity">
    <text evidence="1">Belongs to the LysR transcriptional regulatory family.</text>
</comment>
<gene>
    <name evidence="6" type="ORF">KF715C_ch8020</name>
</gene>
<dbReference type="InterPro" id="IPR050389">
    <property type="entry name" value="LysR-type_TF"/>
</dbReference>
<dbReference type="GO" id="GO:0003700">
    <property type="term" value="F:DNA-binding transcription factor activity"/>
    <property type="evidence" value="ECO:0007669"/>
    <property type="project" value="InterPro"/>
</dbReference>
<name>A0A1L7N7E4_PSEPU</name>
<dbReference type="AlphaFoldDB" id="A0A1L7N7E4"/>
<evidence type="ECO:0000313" key="6">
    <source>
        <dbReference type="EMBL" id="BAW21375.1"/>
    </source>
</evidence>
<dbReference type="GO" id="GO:0003677">
    <property type="term" value="F:DNA binding"/>
    <property type="evidence" value="ECO:0007669"/>
    <property type="project" value="UniProtKB-KW"/>
</dbReference>
<evidence type="ECO:0000256" key="3">
    <source>
        <dbReference type="ARBA" id="ARBA00023125"/>
    </source>
</evidence>
<dbReference type="InterPro" id="IPR036390">
    <property type="entry name" value="WH_DNA-bd_sf"/>
</dbReference>
<accession>A0A1L7N7E4</accession>
<dbReference type="PANTHER" id="PTHR30118:SF15">
    <property type="entry name" value="TRANSCRIPTIONAL REGULATORY PROTEIN"/>
    <property type="match status" value="1"/>
</dbReference>
<sequence length="108" mass="11800">MKCEGNMQNPEKALLDVDLNSLITFLVVYQEGGVTRASERLGVKQPAISNTIAKLRKRFGDELFLGKRAWTPTERADQLATALGPALSTLQEALASVDKESVLPLTEN</sequence>
<evidence type="ECO:0000256" key="4">
    <source>
        <dbReference type="ARBA" id="ARBA00023163"/>
    </source>
</evidence>
<evidence type="ECO:0000256" key="2">
    <source>
        <dbReference type="ARBA" id="ARBA00023015"/>
    </source>
</evidence>
<dbReference type="InterPro" id="IPR036388">
    <property type="entry name" value="WH-like_DNA-bd_sf"/>
</dbReference>
<evidence type="ECO:0000313" key="7">
    <source>
        <dbReference type="Proteomes" id="UP000218731"/>
    </source>
</evidence>
<dbReference type="InterPro" id="IPR000847">
    <property type="entry name" value="LysR_HTH_N"/>
</dbReference>
<evidence type="ECO:0000256" key="1">
    <source>
        <dbReference type="ARBA" id="ARBA00009437"/>
    </source>
</evidence>
<keyword evidence="2" id="KW-0805">Transcription regulation</keyword>
<dbReference type="Proteomes" id="UP000218731">
    <property type="component" value="Chromosome 1"/>
</dbReference>
<dbReference type="PROSITE" id="PS50931">
    <property type="entry name" value="HTH_LYSR"/>
    <property type="match status" value="1"/>
</dbReference>
<reference evidence="6 7" key="1">
    <citation type="submission" date="2015-11" db="EMBL/GenBank/DDBJ databases">
        <title>Complete genome sequencing of a biphenyl-degrading bacterium, Pseudomonas putida KF715 (=NBRC110667).</title>
        <authorList>
            <person name="Suenaga H."/>
            <person name="Fujihara N."/>
            <person name="Watanabe T."/>
            <person name="Hirose J."/>
            <person name="Kimura N."/>
            <person name="Yamazoe A."/>
            <person name="Hosoyama A."/>
            <person name="Shimodaira J."/>
            <person name="Furukawa K."/>
        </authorList>
    </citation>
    <scope>NUCLEOTIDE SEQUENCE [LARGE SCALE GENOMIC DNA]</scope>
    <source>
        <strain evidence="6 7">KF715</strain>
    </source>
</reference>
<dbReference type="Pfam" id="PF00126">
    <property type="entry name" value="HTH_1"/>
    <property type="match status" value="1"/>
</dbReference>
<keyword evidence="3" id="KW-0238">DNA-binding</keyword>
<dbReference type="PRINTS" id="PR00039">
    <property type="entry name" value="HTHLYSR"/>
</dbReference>
<organism evidence="6 7">
    <name type="scientific">Pseudomonas putida</name>
    <name type="common">Arthrobacter siderocapsulatus</name>
    <dbReference type="NCBI Taxonomy" id="303"/>
    <lineage>
        <taxon>Bacteria</taxon>
        <taxon>Pseudomonadati</taxon>
        <taxon>Pseudomonadota</taxon>
        <taxon>Gammaproteobacteria</taxon>
        <taxon>Pseudomonadales</taxon>
        <taxon>Pseudomonadaceae</taxon>
        <taxon>Pseudomonas</taxon>
    </lineage>
</organism>
<feature type="domain" description="HTH lysR-type" evidence="5">
    <location>
        <begin position="17"/>
        <end position="73"/>
    </location>
</feature>